<accession>A0A7W0CRI7</accession>
<gene>
    <name evidence="2" type="ORF">HNR30_007399</name>
</gene>
<dbReference type="InterPro" id="IPR049240">
    <property type="entry name" value="DUF6875"/>
</dbReference>
<comment type="caution">
    <text evidence="2">The sequence shown here is derived from an EMBL/GenBank/DDBJ whole genome shotgun (WGS) entry which is preliminary data.</text>
</comment>
<feature type="domain" description="DUF6875" evidence="1">
    <location>
        <begin position="23"/>
        <end position="197"/>
    </location>
</feature>
<dbReference type="Proteomes" id="UP000530928">
    <property type="component" value="Unassembled WGS sequence"/>
</dbReference>
<protein>
    <recommendedName>
        <fullName evidence="1">DUF6875 domain-containing protein</fullName>
    </recommendedName>
</protein>
<evidence type="ECO:0000259" key="1">
    <source>
        <dbReference type="Pfam" id="PF21780"/>
    </source>
</evidence>
<dbReference type="Pfam" id="PF21780">
    <property type="entry name" value="DUF6875"/>
    <property type="match status" value="1"/>
</dbReference>
<evidence type="ECO:0000313" key="2">
    <source>
        <dbReference type="EMBL" id="MBA2896008.1"/>
    </source>
</evidence>
<dbReference type="RefSeq" id="WP_181614753.1">
    <property type="nucleotide sequence ID" value="NZ_BAABAM010000007.1"/>
</dbReference>
<reference evidence="2 3" key="1">
    <citation type="submission" date="2020-07" db="EMBL/GenBank/DDBJ databases">
        <title>Genomic Encyclopedia of Type Strains, Phase IV (KMG-IV): sequencing the most valuable type-strain genomes for metagenomic binning, comparative biology and taxonomic classification.</title>
        <authorList>
            <person name="Goeker M."/>
        </authorList>
    </citation>
    <scope>NUCLEOTIDE SEQUENCE [LARGE SCALE GENOMIC DNA]</scope>
    <source>
        <strain evidence="2 3">DSM 45533</strain>
    </source>
</reference>
<organism evidence="2 3">
    <name type="scientific">Nonomuraea soli</name>
    <dbReference type="NCBI Taxonomy" id="1032476"/>
    <lineage>
        <taxon>Bacteria</taxon>
        <taxon>Bacillati</taxon>
        <taxon>Actinomycetota</taxon>
        <taxon>Actinomycetes</taxon>
        <taxon>Streptosporangiales</taxon>
        <taxon>Streptosporangiaceae</taxon>
        <taxon>Nonomuraea</taxon>
    </lineage>
</organism>
<dbReference type="EMBL" id="JACDUR010000008">
    <property type="protein sequence ID" value="MBA2896008.1"/>
    <property type="molecule type" value="Genomic_DNA"/>
</dbReference>
<evidence type="ECO:0000313" key="3">
    <source>
        <dbReference type="Proteomes" id="UP000530928"/>
    </source>
</evidence>
<name>A0A7W0CRI7_9ACTN</name>
<proteinExistence type="predicted"/>
<sequence length="205" mass="23082">MIVHPLDPALSLLEVSDVDVAGTIVDWARQYLCRPHPELGRKGPTCPYTQPSLDKGRFYVSIFAGPPATVDEIIRRVEAYRDWFLELAPRERHAAQFTTILVAFPELGGRTELIDEAQRRLKTGYVELGLMIGEFHDGPPDKAGLWNADFRPLASPVPLLAIRHMVPTDLPFLRDDQGQLSAYQRYFGHRVPSHLRETPTAVTSD</sequence>
<dbReference type="AlphaFoldDB" id="A0A7W0CRI7"/>
<keyword evidence="3" id="KW-1185">Reference proteome</keyword>